<dbReference type="Proteomes" id="UP000199071">
    <property type="component" value="Unassembled WGS sequence"/>
</dbReference>
<dbReference type="Gene3D" id="3.90.550.10">
    <property type="entry name" value="Spore Coat Polysaccharide Biosynthesis Protein SpsA, Chain A"/>
    <property type="match status" value="1"/>
</dbReference>
<dbReference type="CDD" id="cd00761">
    <property type="entry name" value="Glyco_tranf_GTA_type"/>
    <property type="match status" value="1"/>
</dbReference>
<dbReference type="OrthoDB" id="9801954at2"/>
<dbReference type="EMBL" id="FMXQ01000001">
    <property type="protein sequence ID" value="SDB05643.1"/>
    <property type="molecule type" value="Genomic_DNA"/>
</dbReference>
<feature type="compositionally biased region" description="Low complexity" evidence="1">
    <location>
        <begin position="331"/>
        <end position="350"/>
    </location>
</feature>
<keyword evidence="3" id="KW-0808">Transferase</keyword>
<gene>
    <name evidence="3" type="ORF">SAMN02982931_00405</name>
</gene>
<evidence type="ECO:0000259" key="2">
    <source>
        <dbReference type="Pfam" id="PF00535"/>
    </source>
</evidence>
<name>A0A1G6AC64_9HYPH</name>
<evidence type="ECO:0000256" key="1">
    <source>
        <dbReference type="SAM" id="MobiDB-lite"/>
    </source>
</evidence>
<dbReference type="RefSeq" id="WP_090874531.1">
    <property type="nucleotide sequence ID" value="NZ_FMXQ01000001.1"/>
</dbReference>
<sequence length="350" mass="39579">MSDLHHVSDAGPKISIVVRAYNEERFIGRLFAGLALQSRRDFEVVLVDSGSTDDTVAIAVAHGARIIEIPKAEFSFGRSLNIGCEAARGDILVFVSAHVYPARVDWLERMVEPFDDDRVGLVYGMQRGNEITKFSERQIFVKWFPDEPAPRQSSYFCNNANCAIRRSLWESFPYDETLTGLEDIAWSKQLKRGGMQITYANEAEVIHVHDESWGRVRNRYRREAMALRSIEPGLRFSFLDFATLTMRTVFADSRQAARQQVLRRELGGILLFRFNQFWGTYLGHRFQTEVTSEIKNRFYFPPAVGTPNGHPETETTVANEARARILYDDGAPSVPARAASPSVSKVSTSA</sequence>
<dbReference type="GO" id="GO:0016740">
    <property type="term" value="F:transferase activity"/>
    <property type="evidence" value="ECO:0007669"/>
    <property type="project" value="UniProtKB-KW"/>
</dbReference>
<evidence type="ECO:0000313" key="3">
    <source>
        <dbReference type="EMBL" id="SDB05643.1"/>
    </source>
</evidence>
<dbReference type="STRING" id="665467.SAMN02982931_00405"/>
<proteinExistence type="predicted"/>
<dbReference type="GO" id="GO:0044010">
    <property type="term" value="P:single-species biofilm formation"/>
    <property type="evidence" value="ECO:0007669"/>
    <property type="project" value="TreeGrafter"/>
</dbReference>
<keyword evidence="4" id="KW-1185">Reference proteome</keyword>
<protein>
    <submittedName>
        <fullName evidence="3">Glycosyl transferase family 2</fullName>
    </submittedName>
</protein>
<dbReference type="AlphaFoldDB" id="A0A1G6AC64"/>
<reference evidence="3 4" key="1">
    <citation type="submission" date="2016-10" db="EMBL/GenBank/DDBJ databases">
        <authorList>
            <person name="de Groot N.N."/>
        </authorList>
    </citation>
    <scope>NUCLEOTIDE SEQUENCE [LARGE SCALE GENOMIC DNA]</scope>
    <source>
        <strain evidence="3 4">ATCC 35022</strain>
    </source>
</reference>
<dbReference type="SUPFAM" id="SSF53448">
    <property type="entry name" value="Nucleotide-diphospho-sugar transferases"/>
    <property type="match status" value="1"/>
</dbReference>
<dbReference type="PANTHER" id="PTHR43685:SF13">
    <property type="entry name" value="O ANTIGEN BIOSYNTHESIS RHAMNOSYLTRANSFERASE RFBN"/>
    <property type="match status" value="1"/>
</dbReference>
<dbReference type="InterPro" id="IPR001173">
    <property type="entry name" value="Glyco_trans_2-like"/>
</dbReference>
<dbReference type="InterPro" id="IPR029044">
    <property type="entry name" value="Nucleotide-diphossugar_trans"/>
</dbReference>
<feature type="domain" description="Glycosyltransferase 2-like" evidence="2">
    <location>
        <begin position="15"/>
        <end position="167"/>
    </location>
</feature>
<dbReference type="InterPro" id="IPR050834">
    <property type="entry name" value="Glycosyltransf_2"/>
</dbReference>
<dbReference type="PANTHER" id="PTHR43685">
    <property type="entry name" value="GLYCOSYLTRANSFERASE"/>
    <property type="match status" value="1"/>
</dbReference>
<accession>A0A1G6AC64</accession>
<evidence type="ECO:0000313" key="4">
    <source>
        <dbReference type="Proteomes" id="UP000199071"/>
    </source>
</evidence>
<dbReference type="Pfam" id="PF00535">
    <property type="entry name" value="Glycos_transf_2"/>
    <property type="match status" value="1"/>
</dbReference>
<feature type="region of interest" description="Disordered" evidence="1">
    <location>
        <begin position="329"/>
        <end position="350"/>
    </location>
</feature>
<organism evidence="3 4">
    <name type="scientific">Bauldia litoralis</name>
    <dbReference type="NCBI Taxonomy" id="665467"/>
    <lineage>
        <taxon>Bacteria</taxon>
        <taxon>Pseudomonadati</taxon>
        <taxon>Pseudomonadota</taxon>
        <taxon>Alphaproteobacteria</taxon>
        <taxon>Hyphomicrobiales</taxon>
        <taxon>Kaistiaceae</taxon>
        <taxon>Bauldia</taxon>
    </lineage>
</organism>